<dbReference type="InterPro" id="IPR051169">
    <property type="entry name" value="NADH-Q_oxidoreductase"/>
</dbReference>
<dbReference type="Pfam" id="PF07992">
    <property type="entry name" value="Pyr_redox_2"/>
    <property type="match status" value="1"/>
</dbReference>
<evidence type="ECO:0000256" key="4">
    <source>
        <dbReference type="ARBA" id="ARBA00022827"/>
    </source>
</evidence>
<organism evidence="7 8">
    <name type="scientific">Halococcus hamelinensis 100A6</name>
    <dbReference type="NCBI Taxonomy" id="1132509"/>
    <lineage>
        <taxon>Archaea</taxon>
        <taxon>Methanobacteriati</taxon>
        <taxon>Methanobacteriota</taxon>
        <taxon>Stenosarchaea group</taxon>
        <taxon>Halobacteria</taxon>
        <taxon>Halobacteriales</taxon>
        <taxon>Halococcaceae</taxon>
        <taxon>Halococcus</taxon>
    </lineage>
</organism>
<keyword evidence="3" id="KW-0285">Flavoprotein</keyword>
<dbReference type="GO" id="GO:0019646">
    <property type="term" value="P:aerobic electron transport chain"/>
    <property type="evidence" value="ECO:0007669"/>
    <property type="project" value="TreeGrafter"/>
</dbReference>
<dbReference type="SUPFAM" id="SSF51905">
    <property type="entry name" value="FAD/NAD(P)-binding domain"/>
    <property type="match status" value="2"/>
</dbReference>
<feature type="domain" description="FAD/NAD(P)-binding" evidence="6">
    <location>
        <begin position="1"/>
        <end position="247"/>
    </location>
</feature>
<dbReference type="Proteomes" id="UP000011566">
    <property type="component" value="Unassembled WGS sequence"/>
</dbReference>
<evidence type="ECO:0000256" key="2">
    <source>
        <dbReference type="ARBA" id="ARBA00005272"/>
    </source>
</evidence>
<comment type="similarity">
    <text evidence="2">Belongs to the NADH dehydrogenase family.</text>
</comment>
<proteinExistence type="inferred from homology"/>
<keyword evidence="8" id="KW-1185">Reference proteome</keyword>
<dbReference type="PANTHER" id="PTHR42913">
    <property type="entry name" value="APOPTOSIS-INDUCING FACTOR 1"/>
    <property type="match status" value="1"/>
</dbReference>
<comment type="cofactor">
    <cofactor evidence="1">
        <name>FAD</name>
        <dbReference type="ChEBI" id="CHEBI:57692"/>
    </cofactor>
</comment>
<sequence length="375" mass="39507">MNVAVLGAGYAGLMLARRLERNLPSSADLVVVNDRPDHLVQHELHRVVRRPALADRITVDLDDVLDRAEVRVARVTGVDHEAGVAHLEDETGESELDYDVGAVCLGAETAYYDLPGVEEHSTPLKRLPDAARIRERFLELGPGDRAVVGGAGLSGVQIAGELAALVDEEGLGCEVTLLEQADAVAPNFGVDFQNAVHDELESCGVVVKTGRTVERATETSIEFADREALDYDQLVWTGGLRGPDALGGERPLTPDTLELGDGTFAVGDAARVTDTDGAAVPASAASAVREALTVAKSITRIVEDDRDGVFEPRPERFRFDAPGWLVSVGDGAVGQVGPRVVRGAAANALKSTVGATYLSVVGAPSNAVGLVRDEP</sequence>
<dbReference type="PANTHER" id="PTHR42913:SF3">
    <property type="entry name" value="64 KDA MITOCHONDRIAL NADH DEHYDROGENASE (EUROFUNG)"/>
    <property type="match status" value="1"/>
</dbReference>
<evidence type="ECO:0000259" key="6">
    <source>
        <dbReference type="Pfam" id="PF07992"/>
    </source>
</evidence>
<keyword evidence="5" id="KW-0560">Oxidoreductase</keyword>
<comment type="caution">
    <text evidence="7">The sequence shown here is derived from an EMBL/GenBank/DDBJ whole genome shotgun (WGS) entry which is preliminary data.</text>
</comment>
<dbReference type="PATRIC" id="fig|1132509.6.peg.1712"/>
<dbReference type="GO" id="GO:0003955">
    <property type="term" value="F:NAD(P)H dehydrogenase (quinone) activity"/>
    <property type="evidence" value="ECO:0007669"/>
    <property type="project" value="TreeGrafter"/>
</dbReference>
<dbReference type="EMBL" id="AOMB01000022">
    <property type="protein sequence ID" value="EMA38996.1"/>
    <property type="molecule type" value="Genomic_DNA"/>
</dbReference>
<evidence type="ECO:0000256" key="3">
    <source>
        <dbReference type="ARBA" id="ARBA00022630"/>
    </source>
</evidence>
<gene>
    <name evidence="7" type="ORF">C447_07563</name>
</gene>
<dbReference type="OrthoDB" id="38899at2157"/>
<dbReference type="Gene3D" id="3.50.50.100">
    <property type="match status" value="1"/>
</dbReference>
<accession>M0M018</accession>
<dbReference type="InterPro" id="IPR023753">
    <property type="entry name" value="FAD/NAD-binding_dom"/>
</dbReference>
<evidence type="ECO:0000256" key="1">
    <source>
        <dbReference type="ARBA" id="ARBA00001974"/>
    </source>
</evidence>
<reference evidence="7 8" key="1">
    <citation type="journal article" date="2014" name="PLoS Genet.">
        <title>Phylogenetically driven sequencing of extremely halophilic archaea reveals strategies for static and dynamic osmo-response.</title>
        <authorList>
            <person name="Becker E.A."/>
            <person name="Seitzer P.M."/>
            <person name="Tritt A."/>
            <person name="Larsen D."/>
            <person name="Krusor M."/>
            <person name="Yao A.I."/>
            <person name="Wu D."/>
            <person name="Madern D."/>
            <person name="Eisen J.A."/>
            <person name="Darling A.E."/>
            <person name="Facciotti M.T."/>
        </authorList>
    </citation>
    <scope>NUCLEOTIDE SEQUENCE [LARGE SCALE GENOMIC DNA]</scope>
    <source>
        <strain evidence="7 8">100A6</strain>
    </source>
</reference>
<dbReference type="eggNOG" id="arCOG01067">
    <property type="taxonomic scope" value="Archaea"/>
</dbReference>
<evidence type="ECO:0000313" key="7">
    <source>
        <dbReference type="EMBL" id="EMA38996.1"/>
    </source>
</evidence>
<evidence type="ECO:0000256" key="5">
    <source>
        <dbReference type="ARBA" id="ARBA00023002"/>
    </source>
</evidence>
<name>M0M018_9EURY</name>
<protein>
    <submittedName>
        <fullName evidence="7">NADH dehydrogenase</fullName>
    </submittedName>
</protein>
<dbReference type="AlphaFoldDB" id="M0M018"/>
<dbReference type="RefSeq" id="WP_007692519.1">
    <property type="nucleotide sequence ID" value="NZ_AOMB01000022.1"/>
</dbReference>
<evidence type="ECO:0000313" key="8">
    <source>
        <dbReference type="Proteomes" id="UP000011566"/>
    </source>
</evidence>
<keyword evidence="4" id="KW-0274">FAD</keyword>
<dbReference type="InterPro" id="IPR036188">
    <property type="entry name" value="FAD/NAD-bd_sf"/>
</dbReference>